<proteinExistence type="inferred from homology"/>
<dbReference type="AlphaFoldDB" id="A0A8X6K5A0"/>
<feature type="coiled-coil region" evidence="10">
    <location>
        <begin position="146"/>
        <end position="181"/>
    </location>
</feature>
<evidence type="ECO:0000256" key="1">
    <source>
        <dbReference type="ARBA" id="ARBA00004611"/>
    </source>
</evidence>
<evidence type="ECO:0000256" key="5">
    <source>
        <dbReference type="ARBA" id="ARBA00023054"/>
    </source>
</evidence>
<evidence type="ECO:0000313" key="12">
    <source>
        <dbReference type="EMBL" id="GFQ64490.1"/>
    </source>
</evidence>
<dbReference type="OrthoDB" id="429119at2759"/>
<comment type="caution">
    <text evidence="12">The sequence shown here is derived from an EMBL/GenBank/DDBJ whole genome shotgun (WGS) entry which is preliminary data.</text>
</comment>
<keyword evidence="13" id="KW-1185">Reference proteome</keyword>
<dbReference type="PANTHER" id="PTHR14517:SF6">
    <property type="entry name" value="RE41410P"/>
    <property type="match status" value="1"/>
</dbReference>
<evidence type="ECO:0000256" key="6">
    <source>
        <dbReference type="ARBA" id="ARBA00023069"/>
    </source>
</evidence>
<evidence type="ECO:0000256" key="10">
    <source>
        <dbReference type="SAM" id="Coils"/>
    </source>
</evidence>
<keyword evidence="7" id="KW-0206">Cytoskeleton</keyword>
<evidence type="ECO:0000256" key="8">
    <source>
        <dbReference type="ARBA" id="ARBA00023273"/>
    </source>
</evidence>
<name>A0A8X6K5A0_TRICU</name>
<reference evidence="12" key="1">
    <citation type="submission" date="2020-07" db="EMBL/GenBank/DDBJ databases">
        <title>Multicomponent nature underlies the extraordinary mechanical properties of spider dragline silk.</title>
        <authorList>
            <person name="Kono N."/>
            <person name="Nakamura H."/>
            <person name="Mori M."/>
            <person name="Yoshida Y."/>
            <person name="Ohtoshi R."/>
            <person name="Malay A.D."/>
            <person name="Moran D.A.P."/>
            <person name="Tomita M."/>
            <person name="Numata K."/>
            <person name="Arakawa K."/>
        </authorList>
    </citation>
    <scope>NUCLEOTIDE SEQUENCE</scope>
</reference>
<comment type="similarity">
    <text evidence="2">Belongs to the RIB43A family.</text>
</comment>
<dbReference type="Proteomes" id="UP000887116">
    <property type="component" value="Unassembled WGS sequence"/>
</dbReference>
<keyword evidence="5 10" id="KW-0175">Coiled coil</keyword>
<keyword evidence="3" id="KW-0963">Cytoplasm</keyword>
<keyword evidence="4" id="KW-0282">Flagellum</keyword>
<comment type="subunit">
    <text evidence="9">Microtubule inner protein component of sperm flagellar doublet microtubules.</text>
</comment>
<keyword evidence="8" id="KW-0966">Cell projection</keyword>
<evidence type="ECO:0000313" key="13">
    <source>
        <dbReference type="Proteomes" id="UP000887116"/>
    </source>
</evidence>
<feature type="coiled-coil region" evidence="10">
    <location>
        <begin position="75"/>
        <end position="112"/>
    </location>
</feature>
<keyword evidence="6" id="KW-0969">Cilium</keyword>
<comment type="subcellular location">
    <subcellularLocation>
        <location evidence="1">Cytoplasm</location>
        <location evidence="1">Cytoskeleton</location>
        <location evidence="1">Flagellum axoneme</location>
    </subcellularLocation>
</comment>
<evidence type="ECO:0000256" key="7">
    <source>
        <dbReference type="ARBA" id="ARBA00023212"/>
    </source>
</evidence>
<dbReference type="PANTHER" id="PTHR14517">
    <property type="entry name" value="RIB43A-RELATED"/>
    <property type="match status" value="1"/>
</dbReference>
<sequence>MDIQHKCIDVTRNCTNMNREALVINRKRIAEEHRKRRIFNAKQRQIGLDVDALNYQVHEHLLARSRETEREKCFADEAKRQCDIAELLEQQKQEEIRENNKKIQDYRKLEQRPEYRKEFDLYDPNQKKKEHPPRTSDDDFCPISGVQKLEGEDLDAKRRLKKQKEQARDSLLQQMQEKRMLNFKQDKEKHDWENMMLEQDCCALQLGKEQEERHKNAFTKLILENKTLAHEKRQSVMRDKIVEDIEKRNDIQFNINSELLTEDPSVARSTLGPHRVVTDRWKGMSEKQLKEFHEGRIQQMVEKQRRKEHENYERAQWDEQLIHQENMSLLLEEEQKNREVERKKKLDSLNLQLAREQKCQQEYLDNVVYKNYVSKEYFNQFNTTSR</sequence>
<accession>A0A8X6K5A0</accession>
<evidence type="ECO:0000256" key="2">
    <source>
        <dbReference type="ARBA" id="ARBA00006875"/>
    </source>
</evidence>
<dbReference type="Pfam" id="PF05914">
    <property type="entry name" value="RIB43A"/>
    <property type="match status" value="1"/>
</dbReference>
<evidence type="ECO:0000256" key="11">
    <source>
        <dbReference type="SAM" id="MobiDB-lite"/>
    </source>
</evidence>
<dbReference type="EMBL" id="BMAO01000110">
    <property type="protein sequence ID" value="GFQ64490.1"/>
    <property type="molecule type" value="Genomic_DNA"/>
</dbReference>
<gene>
    <name evidence="12" type="primary">RIBC1</name>
    <name evidence="12" type="ORF">TNCT_144961</name>
</gene>
<feature type="region of interest" description="Disordered" evidence="11">
    <location>
        <begin position="117"/>
        <end position="141"/>
    </location>
</feature>
<organism evidence="12 13">
    <name type="scientific">Trichonephila clavata</name>
    <name type="common">Joro spider</name>
    <name type="synonym">Nephila clavata</name>
    <dbReference type="NCBI Taxonomy" id="2740835"/>
    <lineage>
        <taxon>Eukaryota</taxon>
        <taxon>Metazoa</taxon>
        <taxon>Ecdysozoa</taxon>
        <taxon>Arthropoda</taxon>
        <taxon>Chelicerata</taxon>
        <taxon>Arachnida</taxon>
        <taxon>Araneae</taxon>
        <taxon>Araneomorphae</taxon>
        <taxon>Entelegynae</taxon>
        <taxon>Araneoidea</taxon>
        <taxon>Nephilidae</taxon>
        <taxon>Trichonephila</taxon>
    </lineage>
</organism>
<evidence type="ECO:0000256" key="3">
    <source>
        <dbReference type="ARBA" id="ARBA00022490"/>
    </source>
</evidence>
<evidence type="ECO:0000256" key="4">
    <source>
        <dbReference type="ARBA" id="ARBA00022846"/>
    </source>
</evidence>
<protein>
    <submittedName>
        <fullName evidence="12">RIB43A-like with coiled-coils protein 1</fullName>
    </submittedName>
</protein>
<dbReference type="InterPro" id="IPR008805">
    <property type="entry name" value="RIB43A"/>
</dbReference>
<evidence type="ECO:0000256" key="9">
    <source>
        <dbReference type="ARBA" id="ARBA00046435"/>
    </source>
</evidence>